<dbReference type="EMBL" id="CAJVPW010009784">
    <property type="protein sequence ID" value="CAG8608969.1"/>
    <property type="molecule type" value="Genomic_DNA"/>
</dbReference>
<evidence type="ECO:0000313" key="2">
    <source>
        <dbReference type="Proteomes" id="UP000789366"/>
    </source>
</evidence>
<reference evidence="1" key="1">
    <citation type="submission" date="2021-06" db="EMBL/GenBank/DDBJ databases">
        <authorList>
            <person name="Kallberg Y."/>
            <person name="Tangrot J."/>
            <person name="Rosling A."/>
        </authorList>
    </citation>
    <scope>NUCLEOTIDE SEQUENCE</scope>
    <source>
        <strain evidence="1">28 12/20/2015</strain>
    </source>
</reference>
<comment type="caution">
    <text evidence="1">The sequence shown here is derived from an EMBL/GenBank/DDBJ whole genome shotgun (WGS) entry which is preliminary data.</text>
</comment>
<protein>
    <submittedName>
        <fullName evidence="1">1931_t:CDS:1</fullName>
    </submittedName>
</protein>
<sequence length="824" mass="95980">VDDNFFELNNTEFNNLQNHTNMMGHQHSPSNDFSYLKNNNNSYCAQVKEYMNTLPILDVNEKFVELNNTVFDNLKNHINIMDHQYSPSNDFLYLKNNENSYCAQVKGYIQAMDTLPIFDVDENFFNLNNTEFNNLQDYANIIDQQWSPFNNLSYLKNMKKDLETTENIEVRENNNRMYTYPIALEMDFMNWEDLNRWLDNHGVEHGFAFTVTHSEKDKEDRIPRRRTYSDCQFHVNAYRHKKDNKIYITKIDGQHNHALINNIEMVATHYQRLTPEMHDNIKLLASCEVHARAIIEVLQKKNPGKYIHVHNVYNAIQMNRIQRKTISDAGLMYLELIKHQQADPTFYVDLWARFHDVVLLDTTAKTNHHSMILCVIILIDNYNHSRLAVTAVVSDETKDTFIWLFGNIVKATGGLASYLLYMDADPAMIAAVNACWPATKHHFCLFHICKNLEKHLLVTGSSTLLELENNIKKLLEKESRFTRLNESIGQLPVNREESYYNRYFNKIDISCQKFLTPAILKLQRNEINRSIYYRCFVANLKDELENCACTKSPTGMFSEDLFDANIIELEQLIASLEWTKIIEVCVTTFESEPVISLMSNKEFNELGHAIHIDFSHLEDTCRNHIFTKHISREMTRREQWEKGFGILKKALNLAIMTNRTEELYEIYAKLIKEMENKIESQDSQVITENNKLQEFTCTINNLISIKTKGRSRNNMSDTESISNMEETPVNKRKCGICNLKGHNARTCSNLAESNIVELESANINEKTSTNKQKCRICSLEVHNAQMCPNFIEYSGFEMMKFASDTEENTNKRKCSICDLKGHNA</sequence>
<feature type="non-terminal residue" evidence="1">
    <location>
        <position position="1"/>
    </location>
</feature>
<gene>
    <name evidence="1" type="ORF">SPELUC_LOCUS7424</name>
</gene>
<proteinExistence type="predicted"/>
<name>A0ACA9MSS9_9GLOM</name>
<accession>A0ACA9MSS9</accession>
<keyword evidence="2" id="KW-1185">Reference proteome</keyword>
<dbReference type="Proteomes" id="UP000789366">
    <property type="component" value="Unassembled WGS sequence"/>
</dbReference>
<organism evidence="1 2">
    <name type="scientific">Cetraspora pellucida</name>
    <dbReference type="NCBI Taxonomy" id="1433469"/>
    <lineage>
        <taxon>Eukaryota</taxon>
        <taxon>Fungi</taxon>
        <taxon>Fungi incertae sedis</taxon>
        <taxon>Mucoromycota</taxon>
        <taxon>Glomeromycotina</taxon>
        <taxon>Glomeromycetes</taxon>
        <taxon>Diversisporales</taxon>
        <taxon>Gigasporaceae</taxon>
        <taxon>Cetraspora</taxon>
    </lineage>
</organism>
<evidence type="ECO:0000313" key="1">
    <source>
        <dbReference type="EMBL" id="CAG8608969.1"/>
    </source>
</evidence>